<dbReference type="RefSeq" id="XP_011400234.1">
    <property type="nucleotide sequence ID" value="XM_011401932.1"/>
</dbReference>
<dbReference type="KEGG" id="apro:F751_4537"/>
<keyword evidence="3" id="KW-1185">Reference proteome</keyword>
<dbReference type="EMBL" id="KL662144">
    <property type="protein sequence ID" value="KFM27267.1"/>
    <property type="molecule type" value="Genomic_DNA"/>
</dbReference>
<organism evidence="2 3">
    <name type="scientific">Auxenochlorella protothecoides</name>
    <name type="common">Green microalga</name>
    <name type="synonym">Chlorella protothecoides</name>
    <dbReference type="NCBI Taxonomy" id="3075"/>
    <lineage>
        <taxon>Eukaryota</taxon>
        <taxon>Viridiplantae</taxon>
        <taxon>Chlorophyta</taxon>
        <taxon>core chlorophytes</taxon>
        <taxon>Trebouxiophyceae</taxon>
        <taxon>Chlorellales</taxon>
        <taxon>Chlorellaceae</taxon>
        <taxon>Auxenochlorella</taxon>
    </lineage>
</organism>
<dbReference type="AlphaFoldDB" id="A0A087SNG3"/>
<feature type="region of interest" description="Disordered" evidence="1">
    <location>
        <begin position="23"/>
        <end position="42"/>
    </location>
</feature>
<evidence type="ECO:0000313" key="3">
    <source>
        <dbReference type="Proteomes" id="UP000028924"/>
    </source>
</evidence>
<dbReference type="GeneID" id="23615928"/>
<evidence type="ECO:0000256" key="1">
    <source>
        <dbReference type="SAM" id="MobiDB-lite"/>
    </source>
</evidence>
<gene>
    <name evidence="2" type="ORF">F751_4537</name>
</gene>
<evidence type="ECO:0000313" key="2">
    <source>
        <dbReference type="EMBL" id="KFM27267.1"/>
    </source>
</evidence>
<reference evidence="2 3" key="1">
    <citation type="journal article" date="2014" name="BMC Genomics">
        <title>Oil accumulation mechanisms of the oleaginous microalga Chlorella protothecoides revealed through its genome, transcriptomes, and proteomes.</title>
        <authorList>
            <person name="Gao C."/>
            <person name="Wang Y."/>
            <person name="Shen Y."/>
            <person name="Yan D."/>
            <person name="He X."/>
            <person name="Dai J."/>
            <person name="Wu Q."/>
        </authorList>
    </citation>
    <scope>NUCLEOTIDE SEQUENCE [LARGE SCALE GENOMIC DNA]</scope>
    <source>
        <strain evidence="2 3">0710</strain>
    </source>
</reference>
<dbReference type="Proteomes" id="UP000028924">
    <property type="component" value="Unassembled WGS sequence"/>
</dbReference>
<sequence length="76" mass="8748">MMTGREHESERVQTFGCPSCRRGLNNREMPSRHSPKQLLLNTGAEVSVPPFLERHRPRPTHPRFCSCSDILGMCKR</sequence>
<proteinExistence type="predicted"/>
<protein>
    <submittedName>
        <fullName evidence="2">Uncharacterized protein</fullName>
    </submittedName>
</protein>
<name>A0A087SNG3_AUXPR</name>
<accession>A0A087SNG3</accession>